<accession>A0A8J7PBZ1</accession>
<dbReference type="PROSITE" id="PS00595">
    <property type="entry name" value="AA_TRANSFER_CLASS_5"/>
    <property type="match status" value="1"/>
</dbReference>
<comment type="catalytic activity">
    <reaction evidence="4">
        <text>(sulfur carrier)-H + L-cysteine = (sulfur carrier)-SH + L-alanine</text>
        <dbReference type="Rhea" id="RHEA:43892"/>
        <dbReference type="Rhea" id="RHEA-COMP:14737"/>
        <dbReference type="Rhea" id="RHEA-COMP:14739"/>
        <dbReference type="ChEBI" id="CHEBI:29917"/>
        <dbReference type="ChEBI" id="CHEBI:35235"/>
        <dbReference type="ChEBI" id="CHEBI:57972"/>
        <dbReference type="ChEBI" id="CHEBI:64428"/>
        <dbReference type="EC" id="2.8.1.7"/>
    </reaction>
</comment>
<dbReference type="PANTHER" id="PTHR43586:SF8">
    <property type="entry name" value="CYSTEINE DESULFURASE 1, CHLOROPLASTIC"/>
    <property type="match status" value="1"/>
</dbReference>
<evidence type="ECO:0000256" key="2">
    <source>
        <dbReference type="ARBA" id="ARBA00010447"/>
    </source>
</evidence>
<dbReference type="PANTHER" id="PTHR43586">
    <property type="entry name" value="CYSTEINE DESULFURASE"/>
    <property type="match status" value="1"/>
</dbReference>
<evidence type="ECO:0000313" key="8">
    <source>
        <dbReference type="Proteomes" id="UP000664277"/>
    </source>
</evidence>
<dbReference type="EMBL" id="JAFLCK010000007">
    <property type="protein sequence ID" value="MBN8660041.1"/>
    <property type="molecule type" value="Genomic_DNA"/>
</dbReference>
<evidence type="ECO:0000256" key="1">
    <source>
        <dbReference type="ARBA" id="ARBA00001933"/>
    </source>
</evidence>
<gene>
    <name evidence="7" type="ORF">J0M35_06730</name>
</gene>
<protein>
    <submittedName>
        <fullName evidence="7">Aminotransferase class V-fold PLP-dependent enzyme</fullName>
    </submittedName>
</protein>
<comment type="similarity">
    <text evidence="2">Belongs to the class-V pyridoxal-phosphate-dependent aminotransferase family. Csd subfamily.</text>
</comment>
<evidence type="ECO:0000256" key="5">
    <source>
        <dbReference type="RuleBase" id="RU004504"/>
    </source>
</evidence>
<keyword evidence="3" id="KW-0663">Pyridoxal phosphate</keyword>
<evidence type="ECO:0000256" key="3">
    <source>
        <dbReference type="ARBA" id="ARBA00022898"/>
    </source>
</evidence>
<feature type="domain" description="Aminotransferase class V" evidence="6">
    <location>
        <begin position="42"/>
        <end position="421"/>
    </location>
</feature>
<proteinExistence type="inferred from homology"/>
<dbReference type="InterPro" id="IPR000192">
    <property type="entry name" value="Aminotrans_V_dom"/>
</dbReference>
<dbReference type="AlphaFoldDB" id="A0A8J7PBZ1"/>
<evidence type="ECO:0000259" key="6">
    <source>
        <dbReference type="Pfam" id="PF00266"/>
    </source>
</evidence>
<dbReference type="Pfam" id="PF00266">
    <property type="entry name" value="Aminotran_5"/>
    <property type="match status" value="1"/>
</dbReference>
<dbReference type="GO" id="GO:0008483">
    <property type="term" value="F:transaminase activity"/>
    <property type="evidence" value="ECO:0007669"/>
    <property type="project" value="UniProtKB-KW"/>
</dbReference>
<keyword evidence="7" id="KW-0808">Transferase</keyword>
<reference evidence="7" key="1">
    <citation type="submission" date="2021-02" db="EMBL/GenBank/DDBJ databases">
        <title>Genome-Resolved Metagenomics of a Microbial Community Performing Photosynthetic Biological Nutrient Removal.</title>
        <authorList>
            <person name="Mcdaniel E.A."/>
        </authorList>
    </citation>
    <scope>NUCLEOTIDE SEQUENCE</scope>
    <source>
        <strain evidence="7">UWPOB_OBS1</strain>
    </source>
</reference>
<dbReference type="InterPro" id="IPR015422">
    <property type="entry name" value="PyrdxlP-dep_Trfase_small"/>
</dbReference>
<dbReference type="InterPro" id="IPR015424">
    <property type="entry name" value="PyrdxlP-dep_Trfase"/>
</dbReference>
<comment type="cofactor">
    <cofactor evidence="1 5">
        <name>pyridoxal 5'-phosphate</name>
        <dbReference type="ChEBI" id="CHEBI:597326"/>
    </cofactor>
</comment>
<name>A0A8J7PBZ1_9BACT</name>
<dbReference type="InterPro" id="IPR015421">
    <property type="entry name" value="PyrdxlP-dep_Trfase_major"/>
</dbReference>
<dbReference type="Gene3D" id="3.40.640.10">
    <property type="entry name" value="Type I PLP-dependent aspartate aminotransferase-like (Major domain)"/>
    <property type="match status" value="1"/>
</dbReference>
<dbReference type="InterPro" id="IPR020578">
    <property type="entry name" value="Aminotrans_V_PyrdxlP_BS"/>
</dbReference>
<evidence type="ECO:0000256" key="4">
    <source>
        <dbReference type="ARBA" id="ARBA00050776"/>
    </source>
</evidence>
<dbReference type="Proteomes" id="UP000664277">
    <property type="component" value="Unassembled WGS sequence"/>
</dbReference>
<dbReference type="GO" id="GO:0031071">
    <property type="term" value="F:cysteine desulfurase activity"/>
    <property type="evidence" value="ECO:0007669"/>
    <property type="project" value="UniProtKB-EC"/>
</dbReference>
<evidence type="ECO:0000313" key="7">
    <source>
        <dbReference type="EMBL" id="MBN8660041.1"/>
    </source>
</evidence>
<dbReference type="SUPFAM" id="SSF53383">
    <property type="entry name" value="PLP-dependent transferases"/>
    <property type="match status" value="1"/>
</dbReference>
<keyword evidence="7" id="KW-0032">Aminotransferase</keyword>
<sequence length="431" mass="47309">MYCKAGDNLKENQDQKTADKAAFNADFVKLDFPVFQANPDLIYFDNASTTQKPASVIETIENYYRRNCANAGRASYLWSSQLEAALEDTRAAVAAFLSVPEKSDQVVFTGGATDSLNTVTMAWALANLQDGDEVLLCPKDHKSAVLPWYHCKELLAAMGKHIKIRHFDIHEVGDYDLKSIKSQASDKTRVLAMAHVHHVYGLDMEVSEIREIVGADVIISLDASQSVGHTKVDANALPVDFISFSGHKMFAAPGTGVLYAGDRVKGQLQPLRLGGKSKAVIENDSLKINSNSVCEILESGTQNIPGILSLKPAIEYINKIGLENIEAHVSKLTVDLWQKLMPLPNIEFAPGIGICACDKGWGIISFRFKGISSSDLGFALDEEKIFVRTGDHCVWNKAEAEPDFLRVSMHAYNSPDDVEQFVQVLADIVDS</sequence>
<comment type="caution">
    <text evidence="7">The sequence shown here is derived from an EMBL/GenBank/DDBJ whole genome shotgun (WGS) entry which is preliminary data.</text>
</comment>
<dbReference type="Gene3D" id="3.90.1150.10">
    <property type="entry name" value="Aspartate Aminotransferase, domain 1"/>
    <property type="match status" value="1"/>
</dbReference>
<organism evidence="7 8">
    <name type="scientific">Candidatus Obscuribacter phosphatis</name>
    <dbReference type="NCBI Taxonomy" id="1906157"/>
    <lineage>
        <taxon>Bacteria</taxon>
        <taxon>Bacillati</taxon>
        <taxon>Candidatus Melainabacteria</taxon>
        <taxon>Candidatus Obscuribacterales</taxon>
        <taxon>Candidatus Obscuribacteraceae</taxon>
        <taxon>Candidatus Obscuribacter</taxon>
    </lineage>
</organism>